<evidence type="ECO:0000256" key="1">
    <source>
        <dbReference type="ARBA" id="ARBA00005194"/>
    </source>
</evidence>
<accession>A0A0F9VB76</accession>
<evidence type="ECO:0000256" key="9">
    <source>
        <dbReference type="ARBA" id="ARBA00023160"/>
    </source>
</evidence>
<evidence type="ECO:0000256" key="6">
    <source>
        <dbReference type="ARBA" id="ARBA00022679"/>
    </source>
</evidence>
<evidence type="ECO:0000259" key="12">
    <source>
        <dbReference type="Pfam" id="PF08545"/>
    </source>
</evidence>
<dbReference type="InterPro" id="IPR016039">
    <property type="entry name" value="Thiolase-like"/>
</dbReference>
<evidence type="ECO:0000256" key="4">
    <source>
        <dbReference type="ARBA" id="ARBA00022490"/>
    </source>
</evidence>
<sequence>MADSLRAAVTGMGSYVPARIMTNADFEKILDTTDEWITQRTGIKERRIRTDGESTLTMATEASRQALAEANVAAADLDLIIVATITPELPFPATACLLQSELGAGNIPAFDLSAACSGFIYALTVGDQFIRTGTYKKILVVGVDVMSHFADYTDRGNCILFGDGAGAAVLEASTDERGIAYTVLAADGGGAGFIHAPAGGTRLPTTHQTLDEGLQFIKMQGRDVYRFAVEKMQWLLGDCMAQCNLTPDDVDMVIPHQVNMRIICSAVEKYNFPMEKVYINIDKYGNTSAASVPLALKEAMANGKVGPGSTVLLIAFGAGLTWAGAVLKL</sequence>
<dbReference type="NCBIfam" id="NF006829">
    <property type="entry name" value="PRK09352.1"/>
    <property type="match status" value="1"/>
</dbReference>
<dbReference type="HAMAP" id="MF_01815">
    <property type="entry name" value="FabH"/>
    <property type="match status" value="1"/>
</dbReference>
<comment type="similarity">
    <text evidence="2">Belongs to the thiolase-like superfamily. FabH family.</text>
</comment>
<dbReference type="Pfam" id="PF08545">
    <property type="entry name" value="ACP_syn_III"/>
    <property type="match status" value="1"/>
</dbReference>
<dbReference type="GO" id="GO:0004315">
    <property type="term" value="F:3-oxoacyl-[acyl-carrier-protein] synthase activity"/>
    <property type="evidence" value="ECO:0007669"/>
    <property type="project" value="InterPro"/>
</dbReference>
<evidence type="ECO:0000256" key="7">
    <source>
        <dbReference type="ARBA" id="ARBA00022832"/>
    </source>
</evidence>
<dbReference type="Gene3D" id="3.40.47.10">
    <property type="match status" value="1"/>
</dbReference>
<feature type="domain" description="Beta-ketoacyl-[acyl-carrier-protein] synthase III C-terminal" evidence="11">
    <location>
        <begin position="241"/>
        <end position="328"/>
    </location>
</feature>
<dbReference type="InterPro" id="IPR004655">
    <property type="entry name" value="FabH"/>
</dbReference>
<gene>
    <name evidence="13" type="ORF">LCGC14_0162830</name>
</gene>
<dbReference type="EMBL" id="LAZR01000061">
    <property type="protein sequence ID" value="KKN97032.1"/>
    <property type="molecule type" value="Genomic_DNA"/>
</dbReference>
<dbReference type="GO" id="GO:0033818">
    <property type="term" value="F:beta-ketoacyl-acyl-carrier-protein synthase III activity"/>
    <property type="evidence" value="ECO:0007669"/>
    <property type="project" value="UniProtKB-EC"/>
</dbReference>
<keyword evidence="4" id="KW-0963">Cytoplasm</keyword>
<evidence type="ECO:0000256" key="3">
    <source>
        <dbReference type="ARBA" id="ARBA00012333"/>
    </source>
</evidence>
<evidence type="ECO:0000256" key="5">
    <source>
        <dbReference type="ARBA" id="ARBA00022516"/>
    </source>
</evidence>
<dbReference type="InterPro" id="IPR013751">
    <property type="entry name" value="ACP_syn_III_N"/>
</dbReference>
<keyword evidence="8" id="KW-0443">Lipid metabolism</keyword>
<comment type="pathway">
    <text evidence="1">Lipid metabolism; fatty acid biosynthesis.</text>
</comment>
<dbReference type="GO" id="GO:0044550">
    <property type="term" value="P:secondary metabolite biosynthetic process"/>
    <property type="evidence" value="ECO:0007669"/>
    <property type="project" value="TreeGrafter"/>
</dbReference>
<keyword evidence="6" id="KW-0808">Transferase</keyword>
<evidence type="ECO:0000259" key="11">
    <source>
        <dbReference type="Pfam" id="PF08541"/>
    </source>
</evidence>
<evidence type="ECO:0000256" key="8">
    <source>
        <dbReference type="ARBA" id="ARBA00023098"/>
    </source>
</evidence>
<evidence type="ECO:0000256" key="10">
    <source>
        <dbReference type="ARBA" id="ARBA00023315"/>
    </source>
</evidence>
<proteinExistence type="inferred from homology"/>
<comment type="caution">
    <text evidence="13">The sequence shown here is derived from an EMBL/GenBank/DDBJ whole genome shotgun (WGS) entry which is preliminary data.</text>
</comment>
<dbReference type="GO" id="GO:0006633">
    <property type="term" value="P:fatty acid biosynthetic process"/>
    <property type="evidence" value="ECO:0007669"/>
    <property type="project" value="UniProtKB-KW"/>
</dbReference>
<keyword evidence="10" id="KW-0012">Acyltransferase</keyword>
<dbReference type="AlphaFoldDB" id="A0A0F9VB76"/>
<feature type="domain" description="Beta-ketoacyl-[acyl-carrier-protein] synthase III N-terminal" evidence="12">
    <location>
        <begin position="110"/>
        <end position="188"/>
    </location>
</feature>
<dbReference type="CDD" id="cd00830">
    <property type="entry name" value="KAS_III"/>
    <property type="match status" value="1"/>
</dbReference>
<keyword evidence="9" id="KW-0275">Fatty acid biosynthesis</keyword>
<keyword evidence="7" id="KW-0276">Fatty acid metabolism</keyword>
<evidence type="ECO:0000313" key="13">
    <source>
        <dbReference type="EMBL" id="KKN97032.1"/>
    </source>
</evidence>
<dbReference type="FunFam" id="3.40.47.10:FF:000004">
    <property type="entry name" value="3-oxoacyl-[acyl-carrier-protein] synthase 3"/>
    <property type="match status" value="1"/>
</dbReference>
<protein>
    <recommendedName>
        <fullName evidence="3">beta-ketoacyl-[acyl-carrier-protein] synthase III</fullName>
        <ecNumber evidence="3">2.3.1.180</ecNumber>
    </recommendedName>
</protein>
<keyword evidence="5" id="KW-0444">Lipid biosynthesis</keyword>
<dbReference type="PANTHER" id="PTHR34069">
    <property type="entry name" value="3-OXOACYL-[ACYL-CARRIER-PROTEIN] SYNTHASE 3"/>
    <property type="match status" value="1"/>
</dbReference>
<dbReference type="EC" id="2.3.1.180" evidence="3"/>
<evidence type="ECO:0000256" key="2">
    <source>
        <dbReference type="ARBA" id="ARBA00008642"/>
    </source>
</evidence>
<dbReference type="PANTHER" id="PTHR34069:SF2">
    <property type="entry name" value="BETA-KETOACYL-[ACYL-CARRIER-PROTEIN] SYNTHASE III"/>
    <property type="match status" value="1"/>
</dbReference>
<dbReference type="InterPro" id="IPR013747">
    <property type="entry name" value="ACP_syn_III_C"/>
</dbReference>
<dbReference type="NCBIfam" id="TIGR00747">
    <property type="entry name" value="fabH"/>
    <property type="match status" value="1"/>
</dbReference>
<dbReference type="SUPFAM" id="SSF53901">
    <property type="entry name" value="Thiolase-like"/>
    <property type="match status" value="1"/>
</dbReference>
<organism evidence="13">
    <name type="scientific">marine sediment metagenome</name>
    <dbReference type="NCBI Taxonomy" id="412755"/>
    <lineage>
        <taxon>unclassified sequences</taxon>
        <taxon>metagenomes</taxon>
        <taxon>ecological metagenomes</taxon>
    </lineage>
</organism>
<name>A0A0F9VB76_9ZZZZ</name>
<dbReference type="Pfam" id="PF08541">
    <property type="entry name" value="ACP_syn_III_C"/>
    <property type="match status" value="1"/>
</dbReference>
<reference evidence="13" key="1">
    <citation type="journal article" date="2015" name="Nature">
        <title>Complex archaea that bridge the gap between prokaryotes and eukaryotes.</title>
        <authorList>
            <person name="Spang A."/>
            <person name="Saw J.H."/>
            <person name="Jorgensen S.L."/>
            <person name="Zaremba-Niedzwiedzka K."/>
            <person name="Martijn J."/>
            <person name="Lind A.E."/>
            <person name="van Eijk R."/>
            <person name="Schleper C."/>
            <person name="Guy L."/>
            <person name="Ettema T.J."/>
        </authorList>
    </citation>
    <scope>NUCLEOTIDE SEQUENCE</scope>
</reference>